<dbReference type="Pfam" id="PF14265">
    <property type="entry name" value="DUF4355"/>
    <property type="match status" value="1"/>
</dbReference>
<accession>A0ABU4WLM9</accession>
<dbReference type="EMBL" id="JALBUS010000004">
    <property type="protein sequence ID" value="MDX8416966.1"/>
    <property type="molecule type" value="Genomic_DNA"/>
</dbReference>
<evidence type="ECO:0000313" key="3">
    <source>
        <dbReference type="EMBL" id="MDX8416966.1"/>
    </source>
</evidence>
<proteinExistence type="predicted"/>
<keyword evidence="1" id="KW-0175">Coiled coil</keyword>
<evidence type="ECO:0000256" key="1">
    <source>
        <dbReference type="SAM" id="Coils"/>
    </source>
</evidence>
<evidence type="ECO:0000313" key="4">
    <source>
        <dbReference type="Proteomes" id="UP001285244"/>
    </source>
</evidence>
<feature type="compositionally biased region" description="Polar residues" evidence="2">
    <location>
        <begin position="1"/>
        <end position="18"/>
    </location>
</feature>
<reference evidence="3 4" key="1">
    <citation type="submission" date="2022-03" db="EMBL/GenBank/DDBJ databases">
        <title>Novel taxa within the pig intestine.</title>
        <authorList>
            <person name="Wylensek D."/>
            <person name="Bishof K."/>
            <person name="Afrizal A."/>
            <person name="Clavel T."/>
        </authorList>
    </citation>
    <scope>NUCLEOTIDE SEQUENCE [LARGE SCALE GENOMIC DNA]</scope>
    <source>
        <strain evidence="3 4">Cla-KB-P134</strain>
    </source>
</reference>
<dbReference type="InterPro" id="IPR025580">
    <property type="entry name" value="Gp46"/>
</dbReference>
<protein>
    <submittedName>
        <fullName evidence="3">DUF4355 domain-containing protein</fullName>
    </submittedName>
</protein>
<dbReference type="Proteomes" id="UP001285244">
    <property type="component" value="Unassembled WGS sequence"/>
</dbReference>
<sequence>MSEQNTNMGNDPQTGEKTFTQDDVNRIVQSRIVEVKNKYADYDDLKAKATKFDEMEEAEKTELQKATEKADALQAQLDQITKSNKVRDLRMKVSKETGVPYDLLSGDDEESCKTQAEAILKFANPNGYPKVKDSGEPSHVSGKKTRDLFKDWMNENF</sequence>
<feature type="coiled-coil region" evidence="1">
    <location>
        <begin position="56"/>
        <end position="83"/>
    </location>
</feature>
<dbReference type="RefSeq" id="WP_320325279.1">
    <property type="nucleotide sequence ID" value="NZ_JALBUS010000004.1"/>
</dbReference>
<keyword evidence="4" id="KW-1185">Reference proteome</keyword>
<gene>
    <name evidence="3" type="ORF">MOZ64_03800</name>
</gene>
<feature type="region of interest" description="Disordered" evidence="2">
    <location>
        <begin position="126"/>
        <end position="147"/>
    </location>
</feature>
<evidence type="ECO:0000256" key="2">
    <source>
        <dbReference type="SAM" id="MobiDB-lite"/>
    </source>
</evidence>
<organism evidence="3 4">
    <name type="scientific">Absicoccus intestinalis</name>
    <dbReference type="NCBI Taxonomy" id="2926319"/>
    <lineage>
        <taxon>Bacteria</taxon>
        <taxon>Bacillati</taxon>
        <taxon>Bacillota</taxon>
        <taxon>Erysipelotrichia</taxon>
        <taxon>Erysipelotrichales</taxon>
        <taxon>Erysipelotrichaceae</taxon>
        <taxon>Absicoccus</taxon>
    </lineage>
</organism>
<name>A0ABU4WLM9_9FIRM</name>
<comment type="caution">
    <text evidence="3">The sequence shown here is derived from an EMBL/GenBank/DDBJ whole genome shotgun (WGS) entry which is preliminary data.</text>
</comment>
<feature type="region of interest" description="Disordered" evidence="2">
    <location>
        <begin position="1"/>
        <end position="23"/>
    </location>
</feature>